<dbReference type="CDD" id="cd22758">
    <property type="entry name" value="OTU_232R-like"/>
    <property type="match status" value="1"/>
</dbReference>
<dbReference type="InterPro" id="IPR003323">
    <property type="entry name" value="OTU_dom"/>
</dbReference>
<feature type="domain" description="OTU" evidence="1">
    <location>
        <begin position="43"/>
        <end position="176"/>
    </location>
</feature>
<dbReference type="InterPro" id="IPR050704">
    <property type="entry name" value="Peptidase_C85-like"/>
</dbReference>
<evidence type="ECO:0000259" key="1">
    <source>
        <dbReference type="PROSITE" id="PS50802"/>
    </source>
</evidence>
<dbReference type="InterPro" id="IPR038765">
    <property type="entry name" value="Papain-like_cys_pep_sf"/>
</dbReference>
<dbReference type="PANTHER" id="PTHR12419">
    <property type="entry name" value="OTU DOMAIN CONTAINING PROTEIN"/>
    <property type="match status" value="1"/>
</dbReference>
<proteinExistence type="predicted"/>
<name>A0ABN8NRR0_9CNID</name>
<dbReference type="PROSITE" id="PS50802">
    <property type="entry name" value="OTU"/>
    <property type="match status" value="1"/>
</dbReference>
<protein>
    <recommendedName>
        <fullName evidence="1">OTU domain-containing protein</fullName>
    </recommendedName>
</protein>
<dbReference type="Proteomes" id="UP001159405">
    <property type="component" value="Unassembled WGS sequence"/>
</dbReference>
<organism evidence="2 3">
    <name type="scientific">Porites lobata</name>
    <dbReference type="NCBI Taxonomy" id="104759"/>
    <lineage>
        <taxon>Eukaryota</taxon>
        <taxon>Metazoa</taxon>
        <taxon>Cnidaria</taxon>
        <taxon>Anthozoa</taxon>
        <taxon>Hexacorallia</taxon>
        <taxon>Scleractinia</taxon>
        <taxon>Fungiina</taxon>
        <taxon>Poritidae</taxon>
        <taxon>Porites</taxon>
    </lineage>
</organism>
<dbReference type="Pfam" id="PF02338">
    <property type="entry name" value="OTU"/>
    <property type="match status" value="1"/>
</dbReference>
<evidence type="ECO:0000313" key="3">
    <source>
        <dbReference type="Proteomes" id="UP001159405"/>
    </source>
</evidence>
<dbReference type="EMBL" id="CALNXK010000033">
    <property type="protein sequence ID" value="CAH3119627.1"/>
    <property type="molecule type" value="Genomic_DNA"/>
</dbReference>
<sequence length="181" mass="20371">MWFFFSAWNVFPSLQNLQCDAEQVGKKTNLPSDLRAIAANKGFLVSENQASGNCLFHALSEQLQSVKGIQISHEELRQTLVQFLDENPNLHEGTPLLNFVSGYPSWREYLQSMAKDGTWGDHMVLLAAANYFQTPIRIISSLNSEIVVPPEHSVADPTPLVLGHIHELHYVSLQPRQGRTF</sequence>
<accession>A0ABN8NRR0</accession>
<dbReference type="PANTHER" id="PTHR12419:SF11">
    <property type="entry name" value="OTU DOMAIN-CONTAINING PROTEIN DDB_G0284757"/>
    <property type="match status" value="1"/>
</dbReference>
<reference evidence="2 3" key="1">
    <citation type="submission" date="2022-05" db="EMBL/GenBank/DDBJ databases">
        <authorList>
            <consortium name="Genoscope - CEA"/>
            <person name="William W."/>
        </authorList>
    </citation>
    <scope>NUCLEOTIDE SEQUENCE [LARGE SCALE GENOMIC DNA]</scope>
</reference>
<keyword evidence="3" id="KW-1185">Reference proteome</keyword>
<evidence type="ECO:0000313" key="2">
    <source>
        <dbReference type="EMBL" id="CAH3119627.1"/>
    </source>
</evidence>
<dbReference type="SUPFAM" id="SSF54001">
    <property type="entry name" value="Cysteine proteinases"/>
    <property type="match status" value="1"/>
</dbReference>
<dbReference type="Gene3D" id="3.90.70.80">
    <property type="match status" value="1"/>
</dbReference>
<feature type="non-terminal residue" evidence="2">
    <location>
        <position position="181"/>
    </location>
</feature>
<gene>
    <name evidence="2" type="ORF">PLOB_00027157</name>
</gene>
<comment type="caution">
    <text evidence="2">The sequence shown here is derived from an EMBL/GenBank/DDBJ whole genome shotgun (WGS) entry which is preliminary data.</text>
</comment>